<proteinExistence type="predicted"/>
<comment type="caution">
    <text evidence="1">The sequence shown here is derived from an EMBL/GenBank/DDBJ whole genome shotgun (WGS) entry which is preliminary data.</text>
</comment>
<sequence length="348" mass="37752">MSKKKGGKKKGESQPQQATAQAQAQAQAQAAMPPPPQPQNQNQQQQQQKQQSQGAWSSYVPEQLPAISKLDQSLGEIIQQQTSRAAKRKRDSATSSVVDFPAGASVSGQSDTGDMPVAKRPALHSVRMSDVVRHMNHGVARSLEVRSDPDLPNWEATGGTSTMAGTDNPETMLQIVGNVIERNYRINNNVFKPMNMTFFQKRKTIHGARNLSERRNSLFPGNTRRIEDLGEVEREEDVRMEDVGSAAALTTAPTTTATPASRSPAPASVVPVSVPAPAPTTVAAPAPAVTAAGAAQGSTGATEGGKQQQSRRRRNAKKTHEQLVQEVEEELDQQMRDYWNKGNMEMQQ</sequence>
<dbReference type="Proteomes" id="UP001497680">
    <property type="component" value="Unassembled WGS sequence"/>
</dbReference>
<keyword evidence="2" id="KW-1185">Reference proteome</keyword>
<accession>A0ACC0CSL3</accession>
<name>A0ACC0CSL3_9PEZI</name>
<protein>
    <submittedName>
        <fullName evidence="1">Uncharacterized protein</fullName>
    </submittedName>
</protein>
<dbReference type="EMBL" id="MU394354">
    <property type="protein sequence ID" value="KAI6083288.1"/>
    <property type="molecule type" value="Genomic_DNA"/>
</dbReference>
<organism evidence="1 2">
    <name type="scientific">Hypoxylon rubiginosum</name>
    <dbReference type="NCBI Taxonomy" id="110542"/>
    <lineage>
        <taxon>Eukaryota</taxon>
        <taxon>Fungi</taxon>
        <taxon>Dikarya</taxon>
        <taxon>Ascomycota</taxon>
        <taxon>Pezizomycotina</taxon>
        <taxon>Sordariomycetes</taxon>
        <taxon>Xylariomycetidae</taxon>
        <taxon>Xylariales</taxon>
        <taxon>Hypoxylaceae</taxon>
        <taxon>Hypoxylon</taxon>
    </lineage>
</organism>
<evidence type="ECO:0000313" key="1">
    <source>
        <dbReference type="EMBL" id="KAI6083288.1"/>
    </source>
</evidence>
<gene>
    <name evidence="1" type="ORF">F4821DRAFT_280974</name>
</gene>
<reference evidence="1 2" key="1">
    <citation type="journal article" date="2022" name="New Phytol.">
        <title>Ecological generalism drives hyperdiversity of secondary metabolite gene clusters in xylarialean endophytes.</title>
        <authorList>
            <person name="Franco M.E.E."/>
            <person name="Wisecaver J.H."/>
            <person name="Arnold A.E."/>
            <person name="Ju Y.M."/>
            <person name="Slot J.C."/>
            <person name="Ahrendt S."/>
            <person name="Moore L.P."/>
            <person name="Eastman K.E."/>
            <person name="Scott K."/>
            <person name="Konkel Z."/>
            <person name="Mondo S.J."/>
            <person name="Kuo A."/>
            <person name="Hayes R.D."/>
            <person name="Haridas S."/>
            <person name="Andreopoulos B."/>
            <person name="Riley R."/>
            <person name="LaButti K."/>
            <person name="Pangilinan J."/>
            <person name="Lipzen A."/>
            <person name="Amirebrahimi M."/>
            <person name="Yan J."/>
            <person name="Adam C."/>
            <person name="Keymanesh K."/>
            <person name="Ng V."/>
            <person name="Louie K."/>
            <person name="Northen T."/>
            <person name="Drula E."/>
            <person name="Henrissat B."/>
            <person name="Hsieh H.M."/>
            <person name="Youens-Clark K."/>
            <person name="Lutzoni F."/>
            <person name="Miadlikowska J."/>
            <person name="Eastwood D.C."/>
            <person name="Hamelin R.C."/>
            <person name="Grigoriev I.V."/>
            <person name="U'Ren J.M."/>
        </authorList>
    </citation>
    <scope>NUCLEOTIDE SEQUENCE [LARGE SCALE GENOMIC DNA]</scope>
    <source>
        <strain evidence="1 2">ER1909</strain>
    </source>
</reference>
<evidence type="ECO:0000313" key="2">
    <source>
        <dbReference type="Proteomes" id="UP001497680"/>
    </source>
</evidence>